<name>A0A0P0YP28_STACP</name>
<protein>
    <submittedName>
        <fullName evidence="1">DNA-binding protein</fullName>
    </submittedName>
</protein>
<dbReference type="GO" id="GO:0003677">
    <property type="term" value="F:DNA binding"/>
    <property type="evidence" value="ECO:0007669"/>
    <property type="project" value="UniProtKB-KW"/>
</dbReference>
<dbReference type="AlphaFoldDB" id="A0A0P0YP28"/>
<sequence length="217" mass="25336">MLTKETNVKVGNYLKKVRKNKKVPASELVSTLGYSQGHISGIENGSKLIPSKSFISKYLRAITNDNFSEVNYYINEINEIASGEIELATYIDESTSLMDAFVNNFESDSSKLNTFVEELQNGDNKKDYYNFPINDLKFHLIDMNNQKYFNKVLLSADDREHIKEYIENYIELKYKIYLKQINDLYSKNKLDEKSYKQEYYQIDRILKAIKGENHGKL</sequence>
<dbReference type="InterPro" id="IPR010982">
    <property type="entry name" value="Lambda_DNA-bd_dom_sf"/>
</dbReference>
<dbReference type="InterPro" id="IPR001387">
    <property type="entry name" value="Cro/C1-type_HTH"/>
</dbReference>
<dbReference type="Gene3D" id="1.10.260.40">
    <property type="entry name" value="lambda repressor-like DNA-binding domains"/>
    <property type="match status" value="1"/>
</dbReference>
<evidence type="ECO:0000313" key="1">
    <source>
        <dbReference type="EMBL" id="BAT22906.1"/>
    </source>
</evidence>
<dbReference type="EMBL" id="AB930127">
    <property type="protein sequence ID" value="BAT22906.1"/>
    <property type="molecule type" value="Genomic_DNA"/>
</dbReference>
<dbReference type="CDD" id="cd00093">
    <property type="entry name" value="HTH_XRE"/>
    <property type="match status" value="1"/>
</dbReference>
<organism evidence="1">
    <name type="scientific">Staphylococcus capitis subsp. urealyticus</name>
    <dbReference type="NCBI Taxonomy" id="74703"/>
    <lineage>
        <taxon>Bacteria</taxon>
        <taxon>Bacillati</taxon>
        <taxon>Bacillota</taxon>
        <taxon>Bacilli</taxon>
        <taxon>Bacillales</taxon>
        <taxon>Staphylococcaceae</taxon>
        <taxon>Staphylococcus</taxon>
    </lineage>
</organism>
<accession>A0A0P0YP28</accession>
<dbReference type="SUPFAM" id="SSF47413">
    <property type="entry name" value="lambda repressor-like DNA-binding domains"/>
    <property type="match status" value="1"/>
</dbReference>
<reference evidence="1" key="2">
    <citation type="journal article" date="2015" name="PLoS ONE">
        <title>Skin Commensal Staphylococci May Act as Reservoir for Fusidic Acid Resistance Genes.</title>
        <authorList>
            <person name="Hung W.-C."/>
            <person name="Chen H.-J."/>
            <person name="Lin Y.-T."/>
            <person name="Tsai J.-C."/>
            <person name="Chen C.-W."/>
            <person name="Lu H.-H."/>
            <person name="Tseng S.-P."/>
            <person name="Jheng Y.-Y."/>
            <person name="Leong K.H."/>
            <person name="Teng L.-J."/>
        </authorList>
    </citation>
    <scope>NUCLEOTIDE SEQUENCE</scope>
    <source>
        <strain evidence="1">TFGsc1</strain>
    </source>
</reference>
<keyword evidence="1" id="KW-0238">DNA-binding</keyword>
<reference evidence="1" key="1">
    <citation type="submission" date="2014-04" db="EMBL/GenBank/DDBJ databases">
        <authorList>
            <person name="Xu Y.W."/>
            <person name="Yang Q."/>
        </authorList>
    </citation>
    <scope>NUCLEOTIDE SEQUENCE</scope>
    <source>
        <strain evidence="1">TFGsc1</strain>
    </source>
</reference>
<proteinExistence type="predicted"/>